<dbReference type="SUPFAM" id="SSF52540">
    <property type="entry name" value="P-loop containing nucleoside triphosphate hydrolases"/>
    <property type="match status" value="2"/>
</dbReference>
<dbReference type="EC" id="3.6.4.13" evidence="1"/>
<comment type="catalytic activity">
    <reaction evidence="6">
        <text>ATP + H2O = ADP + phosphate + H(+)</text>
        <dbReference type="Rhea" id="RHEA:13065"/>
        <dbReference type="ChEBI" id="CHEBI:15377"/>
        <dbReference type="ChEBI" id="CHEBI:15378"/>
        <dbReference type="ChEBI" id="CHEBI:30616"/>
        <dbReference type="ChEBI" id="CHEBI:43474"/>
        <dbReference type="ChEBI" id="CHEBI:456216"/>
        <dbReference type="EC" id="3.6.4.13"/>
    </reaction>
</comment>
<dbReference type="STRING" id="121224.E0W0Y1"/>
<dbReference type="Proteomes" id="UP000009046">
    <property type="component" value="Unassembled WGS sequence"/>
</dbReference>
<dbReference type="KEGG" id="phu:Phum_PHUM565410"/>
<accession>E0W0Y1</accession>
<reference evidence="13" key="2">
    <citation type="submission" date="2007-04" db="EMBL/GenBank/DDBJ databases">
        <title>The genome of the human body louse.</title>
        <authorList>
            <consortium name="The Human Body Louse Genome Consortium"/>
            <person name="Kirkness E."/>
            <person name="Walenz B."/>
            <person name="Hass B."/>
            <person name="Bruggner R."/>
            <person name="Strausberg R."/>
        </authorList>
    </citation>
    <scope>NUCLEOTIDE SEQUENCE</scope>
    <source>
        <strain evidence="13">USDA</strain>
    </source>
</reference>
<dbReference type="PROSITE" id="PS51192">
    <property type="entry name" value="HELICASE_ATP_BIND_1"/>
    <property type="match status" value="1"/>
</dbReference>
<dbReference type="CTD" id="8234805"/>
<dbReference type="PROSITE" id="PS00039">
    <property type="entry name" value="DEAD_ATP_HELICASE"/>
    <property type="match status" value="1"/>
</dbReference>
<evidence type="ECO:0000256" key="4">
    <source>
        <dbReference type="ARBA" id="ARBA00022806"/>
    </source>
</evidence>
<dbReference type="eggNOG" id="KOG0331">
    <property type="taxonomic scope" value="Eukaryota"/>
</dbReference>
<evidence type="ECO:0000256" key="3">
    <source>
        <dbReference type="ARBA" id="ARBA00022801"/>
    </source>
</evidence>
<dbReference type="GO" id="GO:0003676">
    <property type="term" value="F:nucleic acid binding"/>
    <property type="evidence" value="ECO:0007669"/>
    <property type="project" value="InterPro"/>
</dbReference>
<evidence type="ECO:0000256" key="2">
    <source>
        <dbReference type="ARBA" id="ARBA00022741"/>
    </source>
</evidence>
<dbReference type="FunFam" id="3.40.50.300:FF:000008">
    <property type="entry name" value="ATP-dependent RNA helicase RhlB"/>
    <property type="match status" value="1"/>
</dbReference>
<feature type="domain" description="Helicase C-terminal" evidence="11">
    <location>
        <begin position="435"/>
        <end position="578"/>
    </location>
</feature>
<feature type="domain" description="DEAD-box RNA helicase Q" evidence="12">
    <location>
        <begin position="201"/>
        <end position="229"/>
    </location>
</feature>
<keyword evidence="5 8" id="KW-0067">ATP-binding</keyword>
<organism>
    <name type="scientific">Pediculus humanus subsp. corporis</name>
    <name type="common">Body louse</name>
    <dbReference type="NCBI Taxonomy" id="121224"/>
    <lineage>
        <taxon>Eukaryota</taxon>
        <taxon>Metazoa</taxon>
        <taxon>Ecdysozoa</taxon>
        <taxon>Arthropoda</taxon>
        <taxon>Hexapoda</taxon>
        <taxon>Insecta</taxon>
        <taxon>Pterygota</taxon>
        <taxon>Neoptera</taxon>
        <taxon>Paraneoptera</taxon>
        <taxon>Psocodea</taxon>
        <taxon>Troctomorpha</taxon>
        <taxon>Phthiraptera</taxon>
        <taxon>Anoplura</taxon>
        <taxon>Pediculidae</taxon>
        <taxon>Pediculus</taxon>
    </lineage>
</organism>
<keyword evidence="3 8" id="KW-0378">Hydrolase</keyword>
<dbReference type="SMART" id="SM00487">
    <property type="entry name" value="DEXDc"/>
    <property type="match status" value="1"/>
</dbReference>
<dbReference type="InParanoid" id="E0W0Y1"/>
<dbReference type="EMBL" id="AAZO01006867">
    <property type="status" value="NOT_ANNOTATED_CDS"/>
    <property type="molecule type" value="Genomic_DNA"/>
</dbReference>
<reference evidence="13" key="1">
    <citation type="submission" date="2007-04" db="EMBL/GenBank/DDBJ databases">
        <title>Annotation of Pediculus humanus corporis strain USDA.</title>
        <authorList>
            <person name="Kirkness E."/>
            <person name="Hannick L."/>
            <person name="Hass B."/>
            <person name="Bruggner R."/>
            <person name="Lawson D."/>
            <person name="Bidwell S."/>
            <person name="Joardar V."/>
            <person name="Caler E."/>
            <person name="Walenz B."/>
            <person name="Inman J."/>
            <person name="Schobel S."/>
            <person name="Galinsky K."/>
            <person name="Amedeo P."/>
            <person name="Strausberg R."/>
        </authorList>
    </citation>
    <scope>NUCLEOTIDE SEQUENCE</scope>
    <source>
        <strain evidence="13">USDA</strain>
    </source>
</reference>
<evidence type="ECO:0000259" key="11">
    <source>
        <dbReference type="PROSITE" id="PS51194"/>
    </source>
</evidence>
<dbReference type="GO" id="GO:0031047">
    <property type="term" value="P:regulatory ncRNA-mediated gene silencing"/>
    <property type="evidence" value="ECO:0007669"/>
    <property type="project" value="UniProtKB-ARBA"/>
</dbReference>
<dbReference type="EMBL" id="DS235863">
    <property type="protein sequence ID" value="EEB19286.1"/>
    <property type="molecule type" value="Genomic_DNA"/>
</dbReference>
<dbReference type="PROSITE" id="PS51195">
    <property type="entry name" value="Q_MOTIF"/>
    <property type="match status" value="1"/>
</dbReference>
<dbReference type="SMART" id="SM00490">
    <property type="entry name" value="HELICc"/>
    <property type="match status" value="1"/>
</dbReference>
<dbReference type="HOGENOM" id="CLU_003041_1_5_1"/>
<dbReference type="RefSeq" id="XP_002432024.1">
    <property type="nucleotide sequence ID" value="XM_002431979.1"/>
</dbReference>
<protein>
    <recommendedName>
        <fullName evidence="1">RNA helicase</fullName>
        <ecNumber evidence="1">3.6.4.13</ecNumber>
    </recommendedName>
</protein>
<dbReference type="Pfam" id="PF00270">
    <property type="entry name" value="DEAD"/>
    <property type="match status" value="1"/>
</dbReference>
<evidence type="ECO:0000256" key="7">
    <source>
        <dbReference type="PROSITE-ProRule" id="PRU00552"/>
    </source>
</evidence>
<feature type="transmembrane region" description="Helical" evidence="9">
    <location>
        <begin position="38"/>
        <end position="58"/>
    </location>
</feature>
<dbReference type="InterPro" id="IPR000629">
    <property type="entry name" value="RNA-helicase_DEAD-box_CS"/>
</dbReference>
<keyword evidence="9" id="KW-1133">Transmembrane helix</keyword>
<keyword evidence="9" id="KW-0812">Transmembrane</keyword>
<feature type="short sequence motif" description="Q motif" evidence="7">
    <location>
        <begin position="201"/>
        <end position="229"/>
    </location>
</feature>
<dbReference type="GeneID" id="8234805"/>
<name>E0W0Y1_PEDHC</name>
<dbReference type="VEuPathDB" id="VectorBase:PHUM565410"/>
<sequence>MKAIKMNTKRHKKAISQMAYRQGSKPEVESNKRQLDLAAHYVCLLFGLIISFLLLTLIGLIMSFFVLCFCNNIFFLSLLVVRYCRNSVKNSLIPSRIWPQLKMAFTGKRKLSVKKSPKFNRYDENGHFPSKRPRFGNRRDFDYPGQNLGKINWDEVTLKPFEKNFYSPHPDVLKRSKQEIQDFLNKNEIVIKGKNCPAPIFSFEETGLADDVINIVRKLNYFAPTPIQSQGWPIALSGQNMVGIARTGSGKTLGFVLPAVIHIQHQPKLERGDGPIALVLAPTRELVQQTQNVAIPFARASGIRSVAVYGGSDKYGQDRHLRNGTEICVATPGRLLDFLNSGTTNLERCTYLVLDEADRMFDMGFEPQIRSIIDQIRPDRQVLMWSATWPKEIKRLAEEYLKDYIQLNVGSQELTANPNINQIVHVCQSERDKKKLQNVLKEIGEQDEIKTLIFTATKQKSDSIAFWLQDLGYRCDSLHGGKTQKNRDFILRGRIKILVATDVAARGLDVSDIRYVINYDYPNNMEDYIHRIGRTGRHNATGTSYTFLTDEDASKAGDLISVLREANQNVDPDLENLAMSAARPKKGYYYYYYCYCCLTVVEFPSLFKKD</sequence>
<evidence type="ECO:0000313" key="15">
    <source>
        <dbReference type="Proteomes" id="UP000009046"/>
    </source>
</evidence>
<gene>
    <name evidence="14" type="primary">8234805</name>
    <name evidence="13" type="ORF">Phum_PHUM565410</name>
</gene>
<keyword evidence="4 8" id="KW-0347">Helicase</keyword>
<evidence type="ECO:0000259" key="12">
    <source>
        <dbReference type="PROSITE" id="PS51195"/>
    </source>
</evidence>
<dbReference type="FunFam" id="3.40.50.300:FF:000079">
    <property type="entry name" value="probable ATP-dependent RNA helicase DDX17"/>
    <property type="match status" value="1"/>
</dbReference>
<dbReference type="OrthoDB" id="196131at2759"/>
<evidence type="ECO:0000256" key="6">
    <source>
        <dbReference type="ARBA" id="ARBA00047984"/>
    </source>
</evidence>
<evidence type="ECO:0000256" key="1">
    <source>
        <dbReference type="ARBA" id="ARBA00012552"/>
    </source>
</evidence>
<dbReference type="GO" id="GO:0003724">
    <property type="term" value="F:RNA helicase activity"/>
    <property type="evidence" value="ECO:0007669"/>
    <property type="project" value="UniProtKB-EC"/>
</dbReference>
<keyword evidence="15" id="KW-1185">Reference proteome</keyword>
<dbReference type="InterPro" id="IPR011545">
    <property type="entry name" value="DEAD/DEAH_box_helicase_dom"/>
</dbReference>
<reference evidence="14" key="3">
    <citation type="submission" date="2021-02" db="UniProtKB">
        <authorList>
            <consortium name="EnsemblMetazoa"/>
        </authorList>
    </citation>
    <scope>IDENTIFICATION</scope>
    <source>
        <strain evidence="14">USDA</strain>
    </source>
</reference>
<dbReference type="InterPro" id="IPR014001">
    <property type="entry name" value="Helicase_ATP-bd"/>
</dbReference>
<dbReference type="PANTHER" id="PTHR47958">
    <property type="entry name" value="ATP-DEPENDENT RNA HELICASE DBP3"/>
    <property type="match status" value="1"/>
</dbReference>
<dbReference type="PROSITE" id="PS51194">
    <property type="entry name" value="HELICASE_CTER"/>
    <property type="match status" value="1"/>
</dbReference>
<evidence type="ECO:0000256" key="8">
    <source>
        <dbReference type="RuleBase" id="RU000492"/>
    </source>
</evidence>
<dbReference type="EnsemblMetazoa" id="PHUM565410-RA">
    <property type="protein sequence ID" value="PHUM565410-PA"/>
    <property type="gene ID" value="PHUM565410"/>
</dbReference>
<evidence type="ECO:0000256" key="5">
    <source>
        <dbReference type="ARBA" id="ARBA00022840"/>
    </source>
</evidence>
<feature type="domain" description="Helicase ATP-binding" evidence="10">
    <location>
        <begin position="232"/>
        <end position="407"/>
    </location>
</feature>
<dbReference type="InterPro" id="IPR027417">
    <property type="entry name" value="P-loop_NTPase"/>
</dbReference>
<dbReference type="AlphaFoldDB" id="E0W0Y1"/>
<evidence type="ECO:0000256" key="9">
    <source>
        <dbReference type="SAM" id="Phobius"/>
    </source>
</evidence>
<dbReference type="InterPro" id="IPR014014">
    <property type="entry name" value="RNA_helicase_DEAD_Q_motif"/>
</dbReference>
<dbReference type="GO" id="GO:0016787">
    <property type="term" value="F:hydrolase activity"/>
    <property type="evidence" value="ECO:0007669"/>
    <property type="project" value="UniProtKB-KW"/>
</dbReference>
<dbReference type="OMA" id="MGGDVPA"/>
<keyword evidence="9" id="KW-0472">Membrane</keyword>
<keyword evidence="2 8" id="KW-0547">Nucleotide-binding</keyword>
<dbReference type="Gene3D" id="3.40.50.300">
    <property type="entry name" value="P-loop containing nucleotide triphosphate hydrolases"/>
    <property type="match status" value="2"/>
</dbReference>
<proteinExistence type="inferred from homology"/>
<dbReference type="InterPro" id="IPR001650">
    <property type="entry name" value="Helicase_C-like"/>
</dbReference>
<dbReference type="Pfam" id="PF00271">
    <property type="entry name" value="Helicase_C"/>
    <property type="match status" value="1"/>
</dbReference>
<evidence type="ECO:0000313" key="14">
    <source>
        <dbReference type="EnsemblMetazoa" id="PHUM565410-PA"/>
    </source>
</evidence>
<evidence type="ECO:0000313" key="13">
    <source>
        <dbReference type="EMBL" id="EEB19286.1"/>
    </source>
</evidence>
<evidence type="ECO:0000259" key="10">
    <source>
        <dbReference type="PROSITE" id="PS51192"/>
    </source>
</evidence>
<dbReference type="GO" id="GO:0005524">
    <property type="term" value="F:ATP binding"/>
    <property type="evidence" value="ECO:0007669"/>
    <property type="project" value="UniProtKB-KW"/>
</dbReference>
<dbReference type="CDD" id="cd18787">
    <property type="entry name" value="SF2_C_DEAD"/>
    <property type="match status" value="1"/>
</dbReference>
<comment type="similarity">
    <text evidence="8">Belongs to the DEAD box helicase family.</text>
</comment>